<proteinExistence type="predicted"/>
<dbReference type="AlphaFoldDB" id="A0A813E1R2"/>
<reference evidence="1" key="1">
    <citation type="submission" date="2021-02" db="EMBL/GenBank/DDBJ databases">
        <authorList>
            <person name="Dougan E. K."/>
            <person name="Rhodes N."/>
            <person name="Thang M."/>
            <person name="Chan C."/>
        </authorList>
    </citation>
    <scope>NUCLEOTIDE SEQUENCE</scope>
</reference>
<protein>
    <submittedName>
        <fullName evidence="1">Uncharacterized protein</fullName>
    </submittedName>
</protein>
<feature type="non-terminal residue" evidence="1">
    <location>
        <position position="1"/>
    </location>
</feature>
<accession>A0A813E1R2</accession>
<organism evidence="1 2">
    <name type="scientific">Polarella glacialis</name>
    <name type="common">Dinoflagellate</name>
    <dbReference type="NCBI Taxonomy" id="89957"/>
    <lineage>
        <taxon>Eukaryota</taxon>
        <taxon>Sar</taxon>
        <taxon>Alveolata</taxon>
        <taxon>Dinophyceae</taxon>
        <taxon>Suessiales</taxon>
        <taxon>Suessiaceae</taxon>
        <taxon>Polarella</taxon>
    </lineage>
</organism>
<evidence type="ECO:0000313" key="2">
    <source>
        <dbReference type="Proteomes" id="UP000654075"/>
    </source>
</evidence>
<name>A0A813E1R2_POLGL</name>
<gene>
    <name evidence="1" type="ORF">PGLA1383_LOCUS12354</name>
</gene>
<evidence type="ECO:0000313" key="1">
    <source>
        <dbReference type="EMBL" id="CAE8593767.1"/>
    </source>
</evidence>
<keyword evidence="2" id="KW-1185">Reference proteome</keyword>
<dbReference type="Proteomes" id="UP000654075">
    <property type="component" value="Unassembled WGS sequence"/>
</dbReference>
<dbReference type="EMBL" id="CAJNNV010006553">
    <property type="protein sequence ID" value="CAE8593767.1"/>
    <property type="molecule type" value="Genomic_DNA"/>
</dbReference>
<comment type="caution">
    <text evidence="1">The sequence shown here is derived from an EMBL/GenBank/DDBJ whole genome shotgun (WGS) entry which is preliminary data.</text>
</comment>
<sequence length="96" mass="10427">YAGLLQLDGMSRPLFLHAANAKDKAGELLKAAALQRCDFEVPEAAWNLSCSAHQGAGSFNIPVKSLRCSPLEFPALEGVLAALGWPSQRQRHQQQQ</sequence>